<dbReference type="InterPro" id="IPR041649">
    <property type="entry name" value="NepR"/>
</dbReference>
<name>A0ABV9Z6Z3_9HYPH</name>
<evidence type="ECO:0000313" key="2">
    <source>
        <dbReference type="EMBL" id="MFC5069663.1"/>
    </source>
</evidence>
<gene>
    <name evidence="2" type="ORF">ACFPFW_16725</name>
</gene>
<dbReference type="Proteomes" id="UP001595796">
    <property type="component" value="Unassembled WGS sequence"/>
</dbReference>
<sequence length="62" mass="6702">MQNIQEPKPGAELDSELQAHIGRHLKAAYEDILDQSVPDRFIDLLKALEAKESGQSGSKGGA</sequence>
<dbReference type="RefSeq" id="WP_379771639.1">
    <property type="nucleotide sequence ID" value="NZ_JBHSJF010000008.1"/>
</dbReference>
<proteinExistence type="predicted"/>
<evidence type="ECO:0000313" key="3">
    <source>
        <dbReference type="Proteomes" id="UP001595796"/>
    </source>
</evidence>
<dbReference type="Pfam" id="PF18557">
    <property type="entry name" value="NepR"/>
    <property type="match status" value="1"/>
</dbReference>
<accession>A0ABV9Z6Z3</accession>
<protein>
    <submittedName>
        <fullName evidence="2">NepR family anti-sigma factor</fullName>
    </submittedName>
</protein>
<keyword evidence="3" id="KW-1185">Reference proteome</keyword>
<reference evidence="3" key="1">
    <citation type="journal article" date="2019" name="Int. J. Syst. Evol. Microbiol.">
        <title>The Global Catalogue of Microorganisms (GCM) 10K type strain sequencing project: providing services to taxonomists for standard genome sequencing and annotation.</title>
        <authorList>
            <consortium name="The Broad Institute Genomics Platform"/>
            <consortium name="The Broad Institute Genome Sequencing Center for Infectious Disease"/>
            <person name="Wu L."/>
            <person name="Ma J."/>
        </authorList>
    </citation>
    <scope>NUCLEOTIDE SEQUENCE [LARGE SCALE GENOMIC DNA]</scope>
    <source>
        <strain evidence="3">CGMCC 1.16444</strain>
    </source>
</reference>
<comment type="caution">
    <text evidence="2">The sequence shown here is derived from an EMBL/GenBank/DDBJ whole genome shotgun (WGS) entry which is preliminary data.</text>
</comment>
<evidence type="ECO:0000259" key="1">
    <source>
        <dbReference type="Pfam" id="PF18557"/>
    </source>
</evidence>
<organism evidence="2 3">
    <name type="scientific">Flaviflagellibacter deserti</name>
    <dbReference type="NCBI Taxonomy" id="2267266"/>
    <lineage>
        <taxon>Bacteria</taxon>
        <taxon>Pseudomonadati</taxon>
        <taxon>Pseudomonadota</taxon>
        <taxon>Alphaproteobacteria</taxon>
        <taxon>Hyphomicrobiales</taxon>
        <taxon>Flaviflagellibacter</taxon>
    </lineage>
</organism>
<dbReference type="EMBL" id="JBHSJF010000008">
    <property type="protein sequence ID" value="MFC5069663.1"/>
    <property type="molecule type" value="Genomic_DNA"/>
</dbReference>
<feature type="domain" description="Anti-sigma factor NepR" evidence="1">
    <location>
        <begin position="18"/>
        <end position="52"/>
    </location>
</feature>